<gene>
    <name evidence="2" type="ORF">ASZ90_007846</name>
</gene>
<proteinExistence type="predicted"/>
<protein>
    <recommendedName>
        <fullName evidence="3">Signal peptide prediction</fullName>
    </recommendedName>
</protein>
<accession>A0A0W8FNT3</accession>
<evidence type="ECO:0000256" key="1">
    <source>
        <dbReference type="SAM" id="Phobius"/>
    </source>
</evidence>
<dbReference type="EMBL" id="LNQE01000972">
    <property type="protein sequence ID" value="KUG22386.1"/>
    <property type="molecule type" value="Genomic_DNA"/>
</dbReference>
<comment type="caution">
    <text evidence="2">The sequence shown here is derived from an EMBL/GenBank/DDBJ whole genome shotgun (WGS) entry which is preliminary data.</text>
</comment>
<sequence length="138" mass="16031">MKILRYIWAMPNTLLGLIFVPLALFTKGRMEIVDGVLEIHGGIVSWILKHCMPSRGYVGALTLGHVVLGYNEEFLNVYRRHEHAHVRQYEMFGPLFIPVYITAGIYALIRGRDAYNGNYLERKALEYEKEEKYGKKIR</sequence>
<evidence type="ECO:0000313" key="2">
    <source>
        <dbReference type="EMBL" id="KUG22386.1"/>
    </source>
</evidence>
<feature type="transmembrane region" description="Helical" evidence="1">
    <location>
        <begin position="6"/>
        <end position="25"/>
    </location>
</feature>
<name>A0A0W8FNT3_9ZZZZ</name>
<keyword evidence="1" id="KW-1133">Transmembrane helix</keyword>
<evidence type="ECO:0008006" key="3">
    <source>
        <dbReference type="Google" id="ProtNLM"/>
    </source>
</evidence>
<reference evidence="2" key="1">
    <citation type="journal article" date="2015" name="Proc. Natl. Acad. Sci. U.S.A.">
        <title>Networks of energetic and metabolic interactions define dynamics in microbial communities.</title>
        <authorList>
            <person name="Embree M."/>
            <person name="Liu J.K."/>
            <person name="Al-Bassam M.M."/>
            <person name="Zengler K."/>
        </authorList>
    </citation>
    <scope>NUCLEOTIDE SEQUENCE</scope>
</reference>
<keyword evidence="1" id="KW-0472">Membrane</keyword>
<feature type="transmembrane region" description="Helical" evidence="1">
    <location>
        <begin position="89"/>
        <end position="109"/>
    </location>
</feature>
<organism evidence="2">
    <name type="scientific">hydrocarbon metagenome</name>
    <dbReference type="NCBI Taxonomy" id="938273"/>
    <lineage>
        <taxon>unclassified sequences</taxon>
        <taxon>metagenomes</taxon>
        <taxon>ecological metagenomes</taxon>
    </lineage>
</organism>
<keyword evidence="1" id="KW-0812">Transmembrane</keyword>
<dbReference type="AlphaFoldDB" id="A0A0W8FNT3"/>